<name>A0ABP8DM27_9ACTN</name>
<evidence type="ECO:0000313" key="2">
    <source>
        <dbReference type="EMBL" id="GAA4259410.1"/>
    </source>
</evidence>
<gene>
    <name evidence="2" type="ORF">GCM10022255_083900</name>
</gene>
<keyword evidence="1" id="KW-0812">Transmembrane</keyword>
<comment type="caution">
    <text evidence="2">The sequence shown here is derived from an EMBL/GenBank/DDBJ whole genome shotgun (WGS) entry which is preliminary data.</text>
</comment>
<keyword evidence="3" id="KW-1185">Reference proteome</keyword>
<organism evidence="2 3">
    <name type="scientific">Dactylosporangium darangshiense</name>
    <dbReference type="NCBI Taxonomy" id="579108"/>
    <lineage>
        <taxon>Bacteria</taxon>
        <taxon>Bacillati</taxon>
        <taxon>Actinomycetota</taxon>
        <taxon>Actinomycetes</taxon>
        <taxon>Micromonosporales</taxon>
        <taxon>Micromonosporaceae</taxon>
        <taxon>Dactylosporangium</taxon>
    </lineage>
</organism>
<dbReference type="Proteomes" id="UP001500620">
    <property type="component" value="Unassembled WGS sequence"/>
</dbReference>
<dbReference type="EMBL" id="BAABAT010000035">
    <property type="protein sequence ID" value="GAA4259410.1"/>
    <property type="molecule type" value="Genomic_DNA"/>
</dbReference>
<accession>A0ABP8DM27</accession>
<dbReference type="RefSeq" id="WP_345136316.1">
    <property type="nucleotide sequence ID" value="NZ_BAABAT010000035.1"/>
</dbReference>
<feature type="transmembrane region" description="Helical" evidence="1">
    <location>
        <begin position="15"/>
        <end position="38"/>
    </location>
</feature>
<sequence length="293" mass="30114">MADTGELGRRRGRGLAVIGGGIAAAVVLIAVALAGGLLGGRHGGATPAAPVPEPSVAYTGCASAPASPPPSAAAVMCVPAEMTPSPTYGTTATPSVPPLQYNQAQIARLTAAFERDLRTVAPPGTTFLDTLVNGDAAGPFEFGPSGGAHPDNGGRYAEDFSAAPDLRDRSGTGNVLLRIGRPFSAIAPDGRPWPPGYGVGQFRECPDPDCTQTTGPHGERIVAMPDFQDHNGAKIARIDVTKPDGTGICLEVRNWGLGNTKEETAPKRRPQVPLTLDQMIAIATDPALTMTPP</sequence>
<keyword evidence="1" id="KW-1133">Transmembrane helix</keyword>
<proteinExistence type="predicted"/>
<evidence type="ECO:0000313" key="3">
    <source>
        <dbReference type="Proteomes" id="UP001500620"/>
    </source>
</evidence>
<reference evidence="3" key="1">
    <citation type="journal article" date="2019" name="Int. J. Syst. Evol. Microbiol.">
        <title>The Global Catalogue of Microorganisms (GCM) 10K type strain sequencing project: providing services to taxonomists for standard genome sequencing and annotation.</title>
        <authorList>
            <consortium name="The Broad Institute Genomics Platform"/>
            <consortium name="The Broad Institute Genome Sequencing Center for Infectious Disease"/>
            <person name="Wu L."/>
            <person name="Ma J."/>
        </authorList>
    </citation>
    <scope>NUCLEOTIDE SEQUENCE [LARGE SCALE GENOMIC DNA]</scope>
    <source>
        <strain evidence="3">JCM 17441</strain>
    </source>
</reference>
<protein>
    <submittedName>
        <fullName evidence="2">Uncharacterized protein</fullName>
    </submittedName>
</protein>
<evidence type="ECO:0000256" key="1">
    <source>
        <dbReference type="SAM" id="Phobius"/>
    </source>
</evidence>
<keyword evidence="1" id="KW-0472">Membrane</keyword>